<proteinExistence type="inferred from homology"/>
<dbReference type="GO" id="GO:0009235">
    <property type="term" value="P:cobalamin metabolic process"/>
    <property type="evidence" value="ECO:0007669"/>
    <property type="project" value="TreeGrafter"/>
</dbReference>
<evidence type="ECO:0000256" key="3">
    <source>
        <dbReference type="ARBA" id="ARBA00004496"/>
    </source>
</evidence>
<evidence type="ECO:0000313" key="13">
    <source>
        <dbReference type="Proteomes" id="UP000031036"/>
    </source>
</evidence>
<evidence type="ECO:0000256" key="9">
    <source>
        <dbReference type="ARBA" id="ARBA00022857"/>
    </source>
</evidence>
<comment type="cofactor">
    <cofactor evidence="1">
        <name>FMN</name>
        <dbReference type="ChEBI" id="CHEBI:58210"/>
    </cofactor>
</comment>
<evidence type="ECO:0000313" key="12">
    <source>
        <dbReference type="EMBL" id="KHN82464.1"/>
    </source>
</evidence>
<protein>
    <recommendedName>
        <fullName evidence="11">Cyanocobalamin reductase (cyanide-eliminating)</fullName>
    </recommendedName>
</protein>
<comment type="caution">
    <text evidence="12">The sequence shown here is derived from an EMBL/GenBank/DDBJ whole genome shotgun (WGS) entry which is preliminary data.</text>
</comment>
<evidence type="ECO:0000256" key="1">
    <source>
        <dbReference type="ARBA" id="ARBA00001917"/>
    </source>
</evidence>
<accession>A0A0B2VM82</accession>
<dbReference type="PANTHER" id="PTHR31457:SF2">
    <property type="entry name" value="CYANOCOBALAMIN REDUCTASE _ ALKYLCOBALAMIN DEALKYLASE"/>
    <property type="match status" value="1"/>
</dbReference>
<dbReference type="GO" id="GO:0071949">
    <property type="term" value="F:FAD binding"/>
    <property type="evidence" value="ECO:0007669"/>
    <property type="project" value="TreeGrafter"/>
</dbReference>
<keyword evidence="8" id="KW-0274">FAD</keyword>
<dbReference type="STRING" id="6265.A0A0B2VM82"/>
<evidence type="ECO:0000256" key="5">
    <source>
        <dbReference type="ARBA" id="ARBA00022490"/>
    </source>
</evidence>
<evidence type="ECO:0000256" key="2">
    <source>
        <dbReference type="ARBA" id="ARBA00001974"/>
    </source>
</evidence>
<sequence>MEEAEKLLNRLYEVLPEKEGFECHVFKVGSYNSLASVYFQLHYDANTLAVVVLSTPSFFEATFKPWLQSQQLVGESPNELAERFSSGPMQAYFTQRFAKVKEAMLPIEVEVLHDFDVQSNRRPRVLMTTCGHVSGAAFFYRPPEDALFWLTCLVAARDDAIAVGKEDGRRKGRRSGGGLYHTHWIIQNAEGPDSTSCMASYTDKARYGEMVSAMLPIEVEVLHDFDVQSNRRPRVLMTTCGHVSGAAFFYRPPEDALFWLDPETQKVKRRMGLSLHPKFGGHFAFRAVLIFPHVHLPVEFKENRPPMLLDTIEKQNEAIALFNEHWKDGRFRNCGNPVETYSDLQLKYFALPPLERWSVIADWFVEKR</sequence>
<keyword evidence="5" id="KW-0963">Cytoplasm</keyword>
<dbReference type="OrthoDB" id="409189at2759"/>
<evidence type="ECO:0000256" key="6">
    <source>
        <dbReference type="ARBA" id="ARBA00022630"/>
    </source>
</evidence>
<comment type="subcellular location">
    <subcellularLocation>
        <location evidence="3">Cytoplasm</location>
    </subcellularLocation>
</comment>
<keyword evidence="9" id="KW-0521">NADP</keyword>
<comment type="similarity">
    <text evidence="4">Belongs to the MMACHC family.</text>
</comment>
<reference evidence="12 13" key="1">
    <citation type="submission" date="2014-11" db="EMBL/GenBank/DDBJ databases">
        <title>Genetic blueprint of the zoonotic pathogen Toxocara canis.</title>
        <authorList>
            <person name="Zhu X.-Q."/>
            <person name="Korhonen P.K."/>
            <person name="Cai H."/>
            <person name="Young N.D."/>
            <person name="Nejsum P."/>
            <person name="von Samson-Himmelstjerna G."/>
            <person name="Boag P.R."/>
            <person name="Tan P."/>
            <person name="Li Q."/>
            <person name="Min J."/>
            <person name="Yang Y."/>
            <person name="Wang X."/>
            <person name="Fang X."/>
            <person name="Hall R.S."/>
            <person name="Hofmann A."/>
            <person name="Sternberg P.W."/>
            <person name="Jex A.R."/>
            <person name="Gasser R.B."/>
        </authorList>
    </citation>
    <scope>NUCLEOTIDE SEQUENCE [LARGE SCALE GENOMIC DNA]</scope>
    <source>
        <strain evidence="12">PN_DK_2014</strain>
    </source>
</reference>
<comment type="cofactor">
    <cofactor evidence="2">
        <name>FAD</name>
        <dbReference type="ChEBI" id="CHEBI:57692"/>
    </cofactor>
</comment>
<dbReference type="InterPro" id="IPR032037">
    <property type="entry name" value="MMACHC"/>
</dbReference>
<dbReference type="Proteomes" id="UP000031036">
    <property type="component" value="Unassembled WGS sequence"/>
</dbReference>
<keyword evidence="7" id="KW-0288">FMN</keyword>
<dbReference type="EMBL" id="JPKZ01001349">
    <property type="protein sequence ID" value="KHN82464.1"/>
    <property type="molecule type" value="Genomic_DNA"/>
</dbReference>
<gene>
    <name evidence="12" type="primary">cblc-1</name>
    <name evidence="12" type="ORF">Tcan_15727</name>
</gene>
<organism evidence="12 13">
    <name type="scientific">Toxocara canis</name>
    <name type="common">Canine roundworm</name>
    <dbReference type="NCBI Taxonomy" id="6265"/>
    <lineage>
        <taxon>Eukaryota</taxon>
        <taxon>Metazoa</taxon>
        <taxon>Ecdysozoa</taxon>
        <taxon>Nematoda</taxon>
        <taxon>Chromadorea</taxon>
        <taxon>Rhabditida</taxon>
        <taxon>Spirurina</taxon>
        <taxon>Ascaridomorpha</taxon>
        <taxon>Ascaridoidea</taxon>
        <taxon>Toxocaridae</taxon>
        <taxon>Toxocara</taxon>
    </lineage>
</organism>
<dbReference type="Pfam" id="PF16690">
    <property type="entry name" value="MMACHC"/>
    <property type="match status" value="2"/>
</dbReference>
<dbReference type="PANTHER" id="PTHR31457">
    <property type="entry name" value="METHYLMALONIC ACIDURIA AND HOMOCYSTINURIA TYPE C PROTEIN"/>
    <property type="match status" value="1"/>
</dbReference>
<evidence type="ECO:0000256" key="10">
    <source>
        <dbReference type="ARBA" id="ARBA00023002"/>
    </source>
</evidence>
<evidence type="ECO:0000256" key="7">
    <source>
        <dbReference type="ARBA" id="ARBA00022643"/>
    </source>
</evidence>
<evidence type="ECO:0000256" key="4">
    <source>
        <dbReference type="ARBA" id="ARBA00007762"/>
    </source>
</evidence>
<name>A0A0B2VM82_TOXCA</name>
<dbReference type="CDD" id="cd12959">
    <property type="entry name" value="MMACHC-like"/>
    <property type="match status" value="1"/>
</dbReference>
<evidence type="ECO:0000256" key="11">
    <source>
        <dbReference type="ARBA" id="ARBA00031313"/>
    </source>
</evidence>
<keyword evidence="13" id="KW-1185">Reference proteome</keyword>
<dbReference type="GO" id="GO:0033787">
    <property type="term" value="F:cyanocobalamin reductase (cyanide-eliminating) (NADP+) activity"/>
    <property type="evidence" value="ECO:0007669"/>
    <property type="project" value="TreeGrafter"/>
</dbReference>
<dbReference type="AlphaFoldDB" id="A0A0B2VM82"/>
<dbReference type="GO" id="GO:0032451">
    <property type="term" value="F:demethylase activity"/>
    <property type="evidence" value="ECO:0007669"/>
    <property type="project" value="TreeGrafter"/>
</dbReference>
<keyword evidence="6" id="KW-0285">Flavoprotein</keyword>
<evidence type="ECO:0000256" key="8">
    <source>
        <dbReference type="ARBA" id="ARBA00022827"/>
    </source>
</evidence>
<dbReference type="GO" id="GO:0005737">
    <property type="term" value="C:cytoplasm"/>
    <property type="evidence" value="ECO:0007669"/>
    <property type="project" value="UniProtKB-SubCell"/>
</dbReference>
<keyword evidence="10" id="KW-0560">Oxidoreductase</keyword>